<proteinExistence type="predicted"/>
<protein>
    <submittedName>
        <fullName evidence="2">Sulfite reductase [NADPH], flavoprotein, alpha subunit</fullName>
    </submittedName>
</protein>
<organism evidence="2 3">
    <name type="scientific">Staphylococcus simiae CCM 7213 = CCUG 51256</name>
    <dbReference type="NCBI Taxonomy" id="911238"/>
    <lineage>
        <taxon>Bacteria</taxon>
        <taxon>Bacillati</taxon>
        <taxon>Bacillota</taxon>
        <taxon>Bacilli</taxon>
        <taxon>Bacillales</taxon>
        <taxon>Staphylococcaceae</taxon>
        <taxon>Staphylococcus</taxon>
    </lineage>
</organism>
<evidence type="ECO:0000313" key="2">
    <source>
        <dbReference type="EMBL" id="EHJ06770.1"/>
    </source>
</evidence>
<dbReference type="InterPro" id="IPR005625">
    <property type="entry name" value="PepSY-ass_TM"/>
</dbReference>
<feature type="transmembrane region" description="Helical" evidence="1">
    <location>
        <begin position="12"/>
        <end position="36"/>
    </location>
</feature>
<dbReference type="Proteomes" id="UP000005413">
    <property type="component" value="Unassembled WGS sequence"/>
</dbReference>
<dbReference type="AlphaFoldDB" id="G5JM31"/>
<dbReference type="OrthoDB" id="111691at2"/>
<keyword evidence="1" id="KW-0472">Membrane</keyword>
<accession>G5JM31</accession>
<sequence>MKNTFNPLQRLHFYAALFISPLLITLTISGIGYLFYPEVENNIYKTEFFGDSNITEHQSLNKAVHQVEHQFDGFYVSKVSVMAQPYNTRITLDDMAGNQRYVFLDHNNQIVSDQNAKHTYSNVMRNIHSSLFTENTIINYLVELTACWTIFMILSGTYLLVKKKLLTNKSKALRFQKWHAVIGVIIAVPVFILVLTGLPWSGFMGSKIASLMDNHGNLGQGQLAINPPKSDINELPWATRKNKQPASESGRAHAHHGNMALPLTNLDHQISIDKVVTNAEHAGIKKPFSIVYPSDIKGAFVVSNSSNTGVTGLDVSPYDEKTLYFDQYSGKNLGEIKYQQYGIIAKWFTWGIPLHEGHLFGIANKIINTLVCLLLLSAIAFGFTSWIKRVKGSSVKVPRRVKKPMSISVIVFLIILGVLMPLFGMSLIVIFIIEALLYVKDRKRKQS</sequence>
<dbReference type="PANTHER" id="PTHR34219:SF1">
    <property type="entry name" value="PEPSY DOMAIN-CONTAINING PROTEIN"/>
    <property type="match status" value="1"/>
</dbReference>
<reference evidence="2 3" key="1">
    <citation type="journal article" date="2012" name="BMC Genomics">
        <title>Comparative genomic analysis of the genus Staphylococcus including Staphylococcus aureus and its newly described sister species Staphylococcus simiae.</title>
        <authorList>
            <person name="Suzuki H."/>
            <person name="Lefebure T."/>
            <person name="Pavinski Bitar P."/>
            <person name="Stanhope M.J."/>
        </authorList>
    </citation>
    <scope>NUCLEOTIDE SEQUENCE [LARGE SCALE GENOMIC DNA]</scope>
    <source>
        <strain evidence="2 3">CCM 7213</strain>
    </source>
</reference>
<evidence type="ECO:0000256" key="1">
    <source>
        <dbReference type="SAM" id="Phobius"/>
    </source>
</evidence>
<feature type="transmembrane region" description="Helical" evidence="1">
    <location>
        <begin position="137"/>
        <end position="160"/>
    </location>
</feature>
<feature type="transmembrane region" description="Helical" evidence="1">
    <location>
        <begin position="180"/>
        <end position="203"/>
    </location>
</feature>
<keyword evidence="1" id="KW-0812">Transmembrane</keyword>
<feature type="transmembrane region" description="Helical" evidence="1">
    <location>
        <begin position="407"/>
        <end position="439"/>
    </location>
</feature>
<comment type="caution">
    <text evidence="2">The sequence shown here is derived from an EMBL/GenBank/DDBJ whole genome shotgun (WGS) entry which is preliminary data.</text>
</comment>
<gene>
    <name evidence="2" type="ORF">SS7213T_12772</name>
</gene>
<evidence type="ECO:0000313" key="3">
    <source>
        <dbReference type="Proteomes" id="UP000005413"/>
    </source>
</evidence>
<dbReference type="PATRIC" id="fig|911238.3.peg.2258"/>
<feature type="transmembrane region" description="Helical" evidence="1">
    <location>
        <begin position="366"/>
        <end position="387"/>
    </location>
</feature>
<dbReference type="RefSeq" id="WP_002465229.1">
    <property type="nucleotide sequence ID" value="NZ_AEUN01000551.1"/>
</dbReference>
<dbReference type="Pfam" id="PF03929">
    <property type="entry name" value="PepSY_TM"/>
    <property type="match status" value="1"/>
</dbReference>
<dbReference type="EMBL" id="AEUN01000551">
    <property type="protein sequence ID" value="EHJ06770.1"/>
    <property type="molecule type" value="Genomic_DNA"/>
</dbReference>
<name>G5JM31_9STAP</name>
<keyword evidence="1" id="KW-1133">Transmembrane helix</keyword>
<dbReference type="PANTHER" id="PTHR34219">
    <property type="entry name" value="IRON-REGULATED INNER MEMBRANE PROTEIN-RELATED"/>
    <property type="match status" value="1"/>
</dbReference>
<keyword evidence="3" id="KW-1185">Reference proteome</keyword>